<proteinExistence type="predicted"/>
<accession>A0ACC2SJX5</accession>
<keyword evidence="2" id="KW-1185">Reference proteome</keyword>
<evidence type="ECO:0000313" key="2">
    <source>
        <dbReference type="Proteomes" id="UP001165960"/>
    </source>
</evidence>
<dbReference type="Proteomes" id="UP001165960">
    <property type="component" value="Unassembled WGS sequence"/>
</dbReference>
<organism evidence="1 2">
    <name type="scientific">Entomophthora muscae</name>
    <dbReference type="NCBI Taxonomy" id="34485"/>
    <lineage>
        <taxon>Eukaryota</taxon>
        <taxon>Fungi</taxon>
        <taxon>Fungi incertae sedis</taxon>
        <taxon>Zoopagomycota</taxon>
        <taxon>Entomophthoromycotina</taxon>
        <taxon>Entomophthoromycetes</taxon>
        <taxon>Entomophthorales</taxon>
        <taxon>Entomophthoraceae</taxon>
        <taxon>Entomophthora</taxon>
    </lineage>
</organism>
<reference evidence="1" key="1">
    <citation type="submission" date="2022-04" db="EMBL/GenBank/DDBJ databases">
        <title>Genome of the entomopathogenic fungus Entomophthora muscae.</title>
        <authorList>
            <person name="Elya C."/>
            <person name="Lovett B.R."/>
            <person name="Lee E."/>
            <person name="Macias A.M."/>
            <person name="Hajek A.E."/>
            <person name="De Bivort B.L."/>
            <person name="Kasson M.T."/>
            <person name="De Fine Licht H.H."/>
            <person name="Stajich J.E."/>
        </authorList>
    </citation>
    <scope>NUCLEOTIDE SEQUENCE</scope>
    <source>
        <strain evidence="1">Berkeley</strain>
    </source>
</reference>
<protein>
    <submittedName>
        <fullName evidence="1">Uncharacterized protein</fullName>
    </submittedName>
</protein>
<sequence length="140" mass="16052">MASKLKLLPRVIVKYILAKEGKQTTQDILKNHLTTFPELRNASYLKREGLNVVWKEGGIFKKANHFVINPVTKGPTFFWEIDPNIKSAYEDLTPERVRLLEGYPEDNQEPKEAVPLLGRTGPYAGFKKYCPKGHLRTQKV</sequence>
<gene>
    <name evidence="1" type="ORF">DSO57_1008416</name>
</gene>
<comment type="caution">
    <text evidence="1">The sequence shown here is derived from an EMBL/GenBank/DDBJ whole genome shotgun (WGS) entry which is preliminary data.</text>
</comment>
<name>A0ACC2SJX5_9FUNG</name>
<dbReference type="EMBL" id="QTSX02004996">
    <property type="protein sequence ID" value="KAJ9062650.1"/>
    <property type="molecule type" value="Genomic_DNA"/>
</dbReference>
<evidence type="ECO:0000313" key="1">
    <source>
        <dbReference type="EMBL" id="KAJ9062650.1"/>
    </source>
</evidence>